<protein>
    <submittedName>
        <fullName evidence="1">Uncharacterized protein</fullName>
    </submittedName>
</protein>
<reference evidence="1 2" key="1">
    <citation type="submission" date="2019-05" db="EMBL/GenBank/DDBJ databases">
        <title>Genomes sequences of two Nocardia cyriacigeorgica environmental isolates, type strains Nocardia asteroides ATCC 19247 and Nocardia cyriacigeorgica DSM 44484.</title>
        <authorList>
            <person name="Vautrin F."/>
            <person name="Bergeron E."/>
            <person name="Dubost A."/>
            <person name="Abrouk D."/>
            <person name="Rodriguez Nava V."/>
            <person name="Pujic P."/>
        </authorList>
    </citation>
    <scope>NUCLEOTIDE SEQUENCE [LARGE SCALE GENOMIC DNA]</scope>
    <source>
        <strain evidence="1 2">EML 446</strain>
    </source>
</reference>
<organism evidence="1 2">
    <name type="scientific">Nocardia cyriacigeorgica</name>
    <dbReference type="NCBI Taxonomy" id="135487"/>
    <lineage>
        <taxon>Bacteria</taxon>
        <taxon>Bacillati</taxon>
        <taxon>Actinomycetota</taxon>
        <taxon>Actinomycetes</taxon>
        <taxon>Mycobacteriales</taxon>
        <taxon>Nocardiaceae</taxon>
        <taxon>Nocardia</taxon>
    </lineage>
</organism>
<evidence type="ECO:0000313" key="1">
    <source>
        <dbReference type="EMBL" id="TLF72102.1"/>
    </source>
</evidence>
<dbReference type="AlphaFoldDB" id="A0A5R8N8T6"/>
<accession>A0A5R8N8T6</accession>
<dbReference type="EMBL" id="VBUT01000020">
    <property type="protein sequence ID" value="TLF72102.1"/>
    <property type="molecule type" value="Genomic_DNA"/>
</dbReference>
<comment type="caution">
    <text evidence="1">The sequence shown here is derived from an EMBL/GenBank/DDBJ whole genome shotgun (WGS) entry which is preliminary data.</text>
</comment>
<evidence type="ECO:0000313" key="2">
    <source>
        <dbReference type="Proteomes" id="UP000306378"/>
    </source>
</evidence>
<proteinExistence type="predicted"/>
<name>A0A5R8N8T6_9NOCA</name>
<gene>
    <name evidence="1" type="ORF">FEK34_29625</name>
</gene>
<sequence length="76" mass="7688">MGVSGVERGLRAGVAWGVRLGSCVGVRGCAAELQGWCVVGVQGYVAGVPMVWWGSGVRESVGGWPGGGSGWIRGRG</sequence>
<dbReference type="RefSeq" id="WP_138453275.1">
    <property type="nucleotide sequence ID" value="NZ_VBUT01000020.1"/>
</dbReference>
<dbReference type="Proteomes" id="UP000306378">
    <property type="component" value="Unassembled WGS sequence"/>
</dbReference>